<evidence type="ECO:0000313" key="3">
    <source>
        <dbReference type="Proteomes" id="UP001374584"/>
    </source>
</evidence>
<dbReference type="EMBL" id="JAYMYR010000001">
    <property type="protein sequence ID" value="KAK7381913.1"/>
    <property type="molecule type" value="Genomic_DNA"/>
</dbReference>
<proteinExistence type="predicted"/>
<accession>A0AAN9P3Z5</accession>
<sequence>MFFKVRRGKRLYLGIAHFRYFGGRGLDGGDDGVGINIEDTDEAVEGRGGDEGAYGVGSDGGDDKAVASVNAVQKEVVGVSEPKVSSRKLVRRSGGRLAGHTEPSCAFSTDLIADVR</sequence>
<name>A0AAN9P3Z5_PHACN</name>
<feature type="region of interest" description="Disordered" evidence="1">
    <location>
        <begin position="92"/>
        <end position="116"/>
    </location>
</feature>
<evidence type="ECO:0000256" key="1">
    <source>
        <dbReference type="SAM" id="MobiDB-lite"/>
    </source>
</evidence>
<evidence type="ECO:0000313" key="2">
    <source>
        <dbReference type="EMBL" id="KAK7381913.1"/>
    </source>
</evidence>
<dbReference type="AlphaFoldDB" id="A0AAN9P3Z5"/>
<keyword evidence="3" id="KW-1185">Reference proteome</keyword>
<comment type="caution">
    <text evidence="2">The sequence shown here is derived from an EMBL/GenBank/DDBJ whole genome shotgun (WGS) entry which is preliminary data.</text>
</comment>
<protein>
    <submittedName>
        <fullName evidence="2">Uncharacterized protein</fullName>
    </submittedName>
</protein>
<gene>
    <name evidence="2" type="ORF">VNO80_00464</name>
</gene>
<reference evidence="2 3" key="1">
    <citation type="submission" date="2024-01" db="EMBL/GenBank/DDBJ databases">
        <title>The genomes of 5 underutilized Papilionoideae crops provide insights into root nodulation and disease resistanc.</title>
        <authorList>
            <person name="Jiang F."/>
        </authorList>
    </citation>
    <scope>NUCLEOTIDE SEQUENCE [LARGE SCALE GENOMIC DNA]</scope>
    <source>
        <strain evidence="2">JINMINGXINNONG_FW02</strain>
        <tissue evidence="2">Leaves</tissue>
    </source>
</reference>
<organism evidence="2 3">
    <name type="scientific">Phaseolus coccineus</name>
    <name type="common">Scarlet runner bean</name>
    <name type="synonym">Phaseolus multiflorus</name>
    <dbReference type="NCBI Taxonomy" id="3886"/>
    <lineage>
        <taxon>Eukaryota</taxon>
        <taxon>Viridiplantae</taxon>
        <taxon>Streptophyta</taxon>
        <taxon>Embryophyta</taxon>
        <taxon>Tracheophyta</taxon>
        <taxon>Spermatophyta</taxon>
        <taxon>Magnoliopsida</taxon>
        <taxon>eudicotyledons</taxon>
        <taxon>Gunneridae</taxon>
        <taxon>Pentapetalae</taxon>
        <taxon>rosids</taxon>
        <taxon>fabids</taxon>
        <taxon>Fabales</taxon>
        <taxon>Fabaceae</taxon>
        <taxon>Papilionoideae</taxon>
        <taxon>50 kb inversion clade</taxon>
        <taxon>NPAAA clade</taxon>
        <taxon>indigoferoid/millettioid clade</taxon>
        <taxon>Phaseoleae</taxon>
        <taxon>Phaseolus</taxon>
    </lineage>
</organism>
<dbReference type="Proteomes" id="UP001374584">
    <property type="component" value="Unassembled WGS sequence"/>
</dbReference>